<proteinExistence type="predicted"/>
<dbReference type="STRING" id="1617427.UZ20_WS6002000250"/>
<reference evidence="6 7" key="1">
    <citation type="submission" date="2015-02" db="EMBL/GenBank/DDBJ databases">
        <title>Improved understanding of the partial-nitritation anammox process through 23 genomes representing the majority of the microbial community.</title>
        <authorList>
            <person name="Speth D.R."/>
            <person name="In T Zandt M."/>
            <person name="Guerrero Cruz S."/>
            <person name="Jetten M.S."/>
            <person name="Dutilh B.E."/>
        </authorList>
    </citation>
    <scope>NUCLEOTIDE SEQUENCE [LARGE SCALE GENOMIC DNA]</scope>
    <source>
        <strain evidence="6">OLB21</strain>
    </source>
</reference>
<evidence type="ECO:0000256" key="1">
    <source>
        <dbReference type="ARBA" id="ARBA00004141"/>
    </source>
</evidence>
<feature type="transmembrane region" description="Helical" evidence="5">
    <location>
        <begin position="142"/>
        <end position="162"/>
    </location>
</feature>
<comment type="caution">
    <text evidence="6">The sequence shown here is derived from an EMBL/GenBank/DDBJ whole genome shotgun (WGS) entry which is preliminary data.</text>
</comment>
<dbReference type="Proteomes" id="UP000070449">
    <property type="component" value="Unassembled WGS sequence"/>
</dbReference>
<dbReference type="PANTHER" id="PTHR42723">
    <property type="entry name" value="CHLOROPHYLL SYNTHASE"/>
    <property type="match status" value="1"/>
</dbReference>
<dbReference type="InterPro" id="IPR000537">
    <property type="entry name" value="UbiA_prenyltransferase"/>
</dbReference>
<evidence type="ECO:0000256" key="3">
    <source>
        <dbReference type="ARBA" id="ARBA00022989"/>
    </source>
</evidence>
<feature type="transmembrane region" description="Helical" evidence="5">
    <location>
        <begin position="81"/>
        <end position="106"/>
    </location>
</feature>
<dbReference type="EMBL" id="JYPD01000011">
    <property type="protein sequence ID" value="KXK09940.1"/>
    <property type="molecule type" value="Genomic_DNA"/>
</dbReference>
<protein>
    <submittedName>
        <fullName evidence="6">Protoheme IX farnesyltransferase</fullName>
    </submittedName>
</protein>
<comment type="subcellular location">
    <subcellularLocation>
        <location evidence="1">Membrane</location>
        <topology evidence="1">Multi-pass membrane protein</topology>
    </subcellularLocation>
</comment>
<dbReference type="Pfam" id="PF01040">
    <property type="entry name" value="UbiA"/>
    <property type="match status" value="1"/>
</dbReference>
<feature type="transmembrane region" description="Helical" evidence="5">
    <location>
        <begin position="168"/>
        <end position="186"/>
    </location>
</feature>
<name>A0A136KKM0_9BACT</name>
<dbReference type="Gene3D" id="1.10.357.140">
    <property type="entry name" value="UbiA prenyltransferase"/>
    <property type="match status" value="1"/>
</dbReference>
<organism evidence="6 7">
    <name type="scientific">candidate division WS6 bacterium OLB21</name>
    <dbReference type="NCBI Taxonomy" id="1617427"/>
    <lineage>
        <taxon>Bacteria</taxon>
        <taxon>Candidatus Dojkabacteria</taxon>
    </lineage>
</organism>
<evidence type="ECO:0000313" key="6">
    <source>
        <dbReference type="EMBL" id="KXK09940.1"/>
    </source>
</evidence>
<evidence type="ECO:0000256" key="5">
    <source>
        <dbReference type="SAM" id="Phobius"/>
    </source>
</evidence>
<feature type="transmembrane region" description="Helical" evidence="5">
    <location>
        <begin position="239"/>
        <end position="258"/>
    </location>
</feature>
<keyword evidence="2 5" id="KW-0812">Transmembrane</keyword>
<keyword evidence="6" id="KW-0808">Transferase</keyword>
<feature type="transmembrane region" description="Helical" evidence="5">
    <location>
        <begin position="213"/>
        <end position="233"/>
    </location>
</feature>
<evidence type="ECO:0000256" key="4">
    <source>
        <dbReference type="ARBA" id="ARBA00023136"/>
    </source>
</evidence>
<dbReference type="InterPro" id="IPR044878">
    <property type="entry name" value="UbiA_sf"/>
</dbReference>
<dbReference type="Gene3D" id="1.20.120.1780">
    <property type="entry name" value="UbiA prenyltransferase"/>
    <property type="match status" value="1"/>
</dbReference>
<gene>
    <name evidence="6" type="primary">cyoE</name>
    <name evidence="6" type="ORF">UZ20_WS6002000250</name>
</gene>
<evidence type="ECO:0000256" key="2">
    <source>
        <dbReference type="ARBA" id="ARBA00022692"/>
    </source>
</evidence>
<keyword evidence="4 5" id="KW-0472">Membrane</keyword>
<sequence>MRILKGAIRLSRYKEVLGTVFVLSFFGVLLAQHNTEVLNYQLIPIIILANLGATTFAFMINDVEDAEDDARDPKKAKRNPISAGLLSHFEGTTISMLMFIVSLILFALLGELVFLVGASMLIIGFLYSWRRIRLKGLPFIDMISHGYFLGGAALLVSYLAFAQLSIEILLAFLGVFLVSLGGDMFNEIRDYESDKKAKLKNTVSVLGLKPSIFLRYFFTVVGLGLLGFTILSIFSLLNIPAVIVGIVLTVLLSLYTIFISKESILDYDNIMFL</sequence>
<accession>A0A136KKM0</accession>
<dbReference type="AlphaFoldDB" id="A0A136KKM0"/>
<dbReference type="GO" id="GO:0016020">
    <property type="term" value="C:membrane"/>
    <property type="evidence" value="ECO:0007669"/>
    <property type="project" value="UniProtKB-SubCell"/>
</dbReference>
<feature type="transmembrane region" description="Helical" evidence="5">
    <location>
        <begin position="112"/>
        <end position="130"/>
    </location>
</feature>
<evidence type="ECO:0000313" key="7">
    <source>
        <dbReference type="Proteomes" id="UP000070449"/>
    </source>
</evidence>
<keyword evidence="3 5" id="KW-1133">Transmembrane helix</keyword>
<dbReference type="InterPro" id="IPR050475">
    <property type="entry name" value="Prenyltransferase_related"/>
</dbReference>
<dbReference type="GO" id="GO:0016765">
    <property type="term" value="F:transferase activity, transferring alkyl or aryl (other than methyl) groups"/>
    <property type="evidence" value="ECO:0007669"/>
    <property type="project" value="InterPro"/>
</dbReference>
<dbReference type="PANTHER" id="PTHR42723:SF1">
    <property type="entry name" value="CHLOROPHYLL SYNTHASE, CHLOROPLASTIC"/>
    <property type="match status" value="1"/>
</dbReference>
<feature type="transmembrane region" description="Helical" evidence="5">
    <location>
        <begin position="41"/>
        <end position="60"/>
    </location>
</feature>